<accession>A0A971M5W0</accession>
<reference evidence="4" key="2">
    <citation type="submission" date="2020-01" db="EMBL/GenBank/DDBJ databases">
        <authorList>
            <person name="Campanaro S."/>
        </authorList>
    </citation>
    <scope>NUCLEOTIDE SEQUENCE</scope>
    <source>
        <strain evidence="4">AS06rmzACSIP_7</strain>
    </source>
</reference>
<sequence>MTTGGQRMKAGTILVLVFLVFCTGFTDPCRAAVRVAAVNKTPAERLALAVGESVIIDTGVPVRGVTIAGPDKPDEAVIVDAVILPPRQVYVGGRSAGMTYVTLLGTTNNVIAIYAVEVAPDVKSLKKKLYEMFPNEKGVNVTGTYDNITLSGTVSSAASMAQVVSLAQSYAPLGKDGKRRLANLLDVGGVHQVMLEVRVSEMSRSLTRRLGINFNVISASGRQFGVSLLDNLTKLPAGGWPGNPLTVSDNINAIFRFLGDGATWTTFIDALKENGLLHVLAEPTLITLSGKPANFLAGGEFPIPVPQSGAGTTTITIEYKPYGVGLSFTPTVLNNGKINMLVAPEVSDLDFSRAVSLQGYIVPSLTTRRVSTTVELADGQSFAIAGLLQENVKENVRKFPLLGDLPVLGALFRSSAFEKNETELVIIVTPHLVKPVDLAKQTLPTDAYSEPDDFEFYLLGSFEGRGQARARTPAQLTGPAAGGRFEGKFGHIMP</sequence>
<dbReference type="GO" id="GO:0015627">
    <property type="term" value="C:type II protein secretion system complex"/>
    <property type="evidence" value="ECO:0007669"/>
    <property type="project" value="TreeGrafter"/>
</dbReference>
<feature type="domain" description="Type II/III secretion system secretin-like" evidence="2">
    <location>
        <begin position="270"/>
        <end position="434"/>
    </location>
</feature>
<name>A0A971M5W0_9BACT</name>
<comment type="similarity">
    <text evidence="1">Belongs to the bacterial secretin family.</text>
</comment>
<dbReference type="InterPro" id="IPR050810">
    <property type="entry name" value="Bact_Secretion_Sys_Channel"/>
</dbReference>
<comment type="caution">
    <text evidence="4">The sequence shown here is derived from an EMBL/GenBank/DDBJ whole genome shotgun (WGS) entry which is preliminary data.</text>
</comment>
<dbReference type="PRINTS" id="PR00811">
    <property type="entry name" value="BCTERIALGSPD"/>
</dbReference>
<dbReference type="GO" id="GO:0009306">
    <property type="term" value="P:protein secretion"/>
    <property type="evidence" value="ECO:0007669"/>
    <property type="project" value="InterPro"/>
</dbReference>
<evidence type="ECO:0000259" key="3">
    <source>
        <dbReference type="Pfam" id="PF13629"/>
    </source>
</evidence>
<dbReference type="Proteomes" id="UP000777265">
    <property type="component" value="Unassembled WGS sequence"/>
</dbReference>
<evidence type="ECO:0000256" key="1">
    <source>
        <dbReference type="RuleBase" id="RU004003"/>
    </source>
</evidence>
<dbReference type="InterPro" id="IPR004846">
    <property type="entry name" value="T2SS/T3SS_dom"/>
</dbReference>
<organism evidence="4 5">
    <name type="scientific">Syntrophorhabdus aromaticivorans</name>
    <dbReference type="NCBI Taxonomy" id="328301"/>
    <lineage>
        <taxon>Bacteria</taxon>
        <taxon>Pseudomonadati</taxon>
        <taxon>Thermodesulfobacteriota</taxon>
        <taxon>Syntrophorhabdia</taxon>
        <taxon>Syntrophorhabdales</taxon>
        <taxon>Syntrophorhabdaceae</taxon>
        <taxon>Syntrophorhabdus</taxon>
    </lineage>
</organism>
<dbReference type="Pfam" id="PF00263">
    <property type="entry name" value="Secretin"/>
    <property type="match status" value="1"/>
</dbReference>
<dbReference type="InterPro" id="IPR032789">
    <property type="entry name" value="T2SS-T3SS_pil_N"/>
</dbReference>
<evidence type="ECO:0000313" key="5">
    <source>
        <dbReference type="Proteomes" id="UP000777265"/>
    </source>
</evidence>
<dbReference type="InterPro" id="IPR001775">
    <property type="entry name" value="GspD/PilQ"/>
</dbReference>
<dbReference type="EMBL" id="JAAYEE010000255">
    <property type="protein sequence ID" value="NLW36492.1"/>
    <property type="molecule type" value="Genomic_DNA"/>
</dbReference>
<evidence type="ECO:0000313" key="4">
    <source>
        <dbReference type="EMBL" id="NLW36492.1"/>
    </source>
</evidence>
<reference evidence="4" key="1">
    <citation type="journal article" date="2020" name="Biotechnol. Biofuels">
        <title>New insights from the biogas microbiome by comprehensive genome-resolved metagenomics of nearly 1600 species originating from multiple anaerobic digesters.</title>
        <authorList>
            <person name="Campanaro S."/>
            <person name="Treu L."/>
            <person name="Rodriguez-R L.M."/>
            <person name="Kovalovszki A."/>
            <person name="Ziels R.M."/>
            <person name="Maus I."/>
            <person name="Zhu X."/>
            <person name="Kougias P.G."/>
            <person name="Basile A."/>
            <person name="Luo G."/>
            <person name="Schluter A."/>
            <person name="Konstantinidis K.T."/>
            <person name="Angelidaki I."/>
        </authorList>
    </citation>
    <scope>NUCLEOTIDE SEQUENCE</scope>
    <source>
        <strain evidence="4">AS06rmzACSIP_7</strain>
    </source>
</reference>
<feature type="domain" description="Pilus formation protein N-terminal" evidence="3">
    <location>
        <begin position="43"/>
        <end position="119"/>
    </location>
</feature>
<dbReference type="AlphaFoldDB" id="A0A971M5W0"/>
<gene>
    <name evidence="4" type="ORF">GXY80_13610</name>
</gene>
<dbReference type="PANTHER" id="PTHR30332:SF17">
    <property type="entry name" value="TYPE IV PILIATION SYSTEM PROTEIN DR_0774-RELATED"/>
    <property type="match status" value="1"/>
</dbReference>
<dbReference type="Pfam" id="PF13629">
    <property type="entry name" value="T2SS-T3SS_pil_N"/>
    <property type="match status" value="1"/>
</dbReference>
<proteinExistence type="inferred from homology"/>
<evidence type="ECO:0000259" key="2">
    <source>
        <dbReference type="Pfam" id="PF00263"/>
    </source>
</evidence>
<protein>
    <submittedName>
        <fullName evidence="4">Type II and III secretion system protein family protein</fullName>
    </submittedName>
</protein>
<dbReference type="PANTHER" id="PTHR30332">
    <property type="entry name" value="PROBABLE GENERAL SECRETION PATHWAY PROTEIN D"/>
    <property type="match status" value="1"/>
</dbReference>